<keyword evidence="3" id="KW-1185">Reference proteome</keyword>
<gene>
    <name evidence="2" type="ORF">KQX54_010032</name>
</gene>
<dbReference type="Proteomes" id="UP000826195">
    <property type="component" value="Unassembled WGS sequence"/>
</dbReference>
<dbReference type="EMBL" id="JAHXZJ010002237">
    <property type="protein sequence ID" value="KAH0546478.1"/>
    <property type="molecule type" value="Genomic_DNA"/>
</dbReference>
<name>A0AAV7HQS9_COTGL</name>
<evidence type="ECO:0000313" key="3">
    <source>
        <dbReference type="Proteomes" id="UP000826195"/>
    </source>
</evidence>
<organism evidence="2 3">
    <name type="scientific">Cotesia glomerata</name>
    <name type="common">Lepidopteran parasitic wasp</name>
    <name type="synonym">Apanteles glomeratus</name>
    <dbReference type="NCBI Taxonomy" id="32391"/>
    <lineage>
        <taxon>Eukaryota</taxon>
        <taxon>Metazoa</taxon>
        <taxon>Ecdysozoa</taxon>
        <taxon>Arthropoda</taxon>
        <taxon>Hexapoda</taxon>
        <taxon>Insecta</taxon>
        <taxon>Pterygota</taxon>
        <taxon>Neoptera</taxon>
        <taxon>Endopterygota</taxon>
        <taxon>Hymenoptera</taxon>
        <taxon>Apocrita</taxon>
        <taxon>Ichneumonoidea</taxon>
        <taxon>Braconidae</taxon>
        <taxon>Microgastrinae</taxon>
        <taxon>Cotesia</taxon>
    </lineage>
</organism>
<feature type="compositionally biased region" description="Polar residues" evidence="1">
    <location>
        <begin position="1"/>
        <end position="15"/>
    </location>
</feature>
<evidence type="ECO:0000256" key="1">
    <source>
        <dbReference type="SAM" id="MobiDB-lite"/>
    </source>
</evidence>
<comment type="caution">
    <text evidence="2">The sequence shown here is derived from an EMBL/GenBank/DDBJ whole genome shotgun (WGS) entry which is preliminary data.</text>
</comment>
<protein>
    <submittedName>
        <fullName evidence="2">Uncharacterized protein</fullName>
    </submittedName>
</protein>
<proteinExistence type="predicted"/>
<accession>A0AAV7HQS9</accession>
<evidence type="ECO:0000313" key="2">
    <source>
        <dbReference type="EMBL" id="KAH0546478.1"/>
    </source>
</evidence>
<reference evidence="2 3" key="1">
    <citation type="journal article" date="2021" name="J. Hered.">
        <title>A chromosome-level genome assembly of the parasitoid wasp, Cotesia glomerata (Hymenoptera: Braconidae).</title>
        <authorList>
            <person name="Pinto B.J."/>
            <person name="Weis J.J."/>
            <person name="Gamble T."/>
            <person name="Ode P.J."/>
            <person name="Paul R."/>
            <person name="Zaspel J.M."/>
        </authorList>
    </citation>
    <scope>NUCLEOTIDE SEQUENCE [LARGE SCALE GENOMIC DNA]</scope>
    <source>
        <strain evidence="2">CgM1</strain>
    </source>
</reference>
<sequence length="120" mass="12997">MEVLGQSGTTNSVKSGASRAHQLVTDGRNPWKFSASQARLISPSLGSLELVSSSLTGETMEVLGQSGVDCFAKSVVLLVPGPWSRQALEWLRILFFPIPRRYLVAIAGRFILLGRADHSD</sequence>
<feature type="region of interest" description="Disordered" evidence="1">
    <location>
        <begin position="1"/>
        <end position="21"/>
    </location>
</feature>
<dbReference type="AlphaFoldDB" id="A0AAV7HQS9"/>